<evidence type="ECO:0000256" key="1">
    <source>
        <dbReference type="ARBA" id="ARBA00006040"/>
    </source>
</evidence>
<dbReference type="Pfam" id="PF01432">
    <property type="entry name" value="Peptidase_M3"/>
    <property type="match status" value="1"/>
</dbReference>
<dbReference type="CDD" id="cd06455">
    <property type="entry name" value="M3A_TOP"/>
    <property type="match status" value="1"/>
</dbReference>
<dbReference type="GO" id="GO:0006518">
    <property type="term" value="P:peptide metabolic process"/>
    <property type="evidence" value="ECO:0007669"/>
    <property type="project" value="TreeGrafter"/>
</dbReference>
<dbReference type="PANTHER" id="PTHR11804">
    <property type="entry name" value="PROTEASE M3 THIMET OLIGOPEPTIDASE-RELATED"/>
    <property type="match status" value="1"/>
</dbReference>
<evidence type="ECO:0000256" key="5">
    <source>
        <dbReference type="ARBA" id="ARBA00022833"/>
    </source>
</evidence>
<dbReference type="InterPro" id="IPR024080">
    <property type="entry name" value="Neurolysin/TOP_N"/>
</dbReference>
<dbReference type="AlphaFoldDB" id="A0A8J4Q0J6"/>
<evidence type="ECO:0000259" key="8">
    <source>
        <dbReference type="Pfam" id="PF01432"/>
    </source>
</evidence>
<evidence type="ECO:0000256" key="7">
    <source>
        <dbReference type="RuleBase" id="RU003435"/>
    </source>
</evidence>
<dbReference type="GO" id="GO:0046872">
    <property type="term" value="F:metal ion binding"/>
    <property type="evidence" value="ECO:0007669"/>
    <property type="project" value="UniProtKB-UniRule"/>
</dbReference>
<dbReference type="InterPro" id="IPR024077">
    <property type="entry name" value="Neurolysin/TOP_dom2"/>
</dbReference>
<evidence type="ECO:0000313" key="10">
    <source>
        <dbReference type="Proteomes" id="UP000695562"/>
    </source>
</evidence>
<dbReference type="InterPro" id="IPR001567">
    <property type="entry name" value="Pept_M3A_M3B_dom"/>
</dbReference>
<evidence type="ECO:0000256" key="2">
    <source>
        <dbReference type="ARBA" id="ARBA00022670"/>
    </source>
</evidence>
<dbReference type="SUPFAM" id="SSF55486">
    <property type="entry name" value="Metalloproteases ('zincins'), catalytic domain"/>
    <property type="match status" value="1"/>
</dbReference>
<sequence length="758" mass="87076">MNNIISNSNRVITRIFKVSPSIKSLHYTSISIVNNNNNNNTCTTNINNSNNNIRLFKSNLLNNNNNNHIRNYYTITQPLYKNNNNNNKTMYDIKEAIKLDFPTKPEDFDIRTEKLFKEYNDKIAAMIAIPKEKRTFANSFEAMEDADAHFSVENSSLTFPANMSTDKAIRDASNEAEAKISKFLIKTTMREDLYQAYVEAIEQNKGFVDLDDVSKRLVTKTMEGFEKNGLQLEKSKREQLEVLKSKISDNGVAFSKNIAEDKTKISFSKQELAGVPENILEGFEKDADKPGNYFVSLKYPELLPTMRNCEIASTRKRLEYANATKCQEINTPILEETFALRKEAANLLGFPDHSSYITKYLMSKSKQNVQAFQKKMIDLLLPYGRKDLEHLVELKKQHYAEKGWTDFEPVIKSYDYPFYNNLLLQRQYQVDQNEVQQYFPLQVVVDGIFGVYQELLNLKIIEIPPYNPWHPDVKMYAIRDKNNDRLMGHFYLDLYPREGKYSHAAVWPLVPRSDVNQHQLPVAGMLCNFTKPTADTPSLLTHDEVVTFCHEMGHVMHNMSTTVKYPTFSGTSVERDAVEFPSQCFECWCWKEEILDRISAHHKDHTKKLPADLAKRLIAAKNLNSATFYLRQLVFSTFDMAVHSDKTEYFTNTAEHWRTFSRDVGLLEVQPGVNPAASFGHIMGGYDSQYYSYMWSEVFSADVFSVFEEQGVMNSALGQKLRDTYLAVGGSQDSTIGIKNFLGRDVKEDNFLKSIGLA</sequence>
<name>A0A8J4Q0J6_9MYCE</name>
<evidence type="ECO:0000313" key="9">
    <source>
        <dbReference type="EMBL" id="KAF2075807.1"/>
    </source>
</evidence>
<dbReference type="Gene3D" id="1.10.1370.10">
    <property type="entry name" value="Neurolysin, domain 3"/>
    <property type="match status" value="1"/>
</dbReference>
<reference evidence="9" key="1">
    <citation type="submission" date="2020-01" db="EMBL/GenBank/DDBJ databases">
        <title>Development of genomics and gene disruption for Polysphondylium violaceum indicates a role for the polyketide synthase stlB in stalk morphogenesis.</title>
        <authorList>
            <person name="Narita B."/>
            <person name="Kawabe Y."/>
            <person name="Kin K."/>
            <person name="Saito T."/>
            <person name="Gibbs R."/>
            <person name="Kuspa A."/>
            <person name="Muzny D."/>
            <person name="Queller D."/>
            <person name="Richards S."/>
            <person name="Strassman J."/>
            <person name="Sucgang R."/>
            <person name="Worley K."/>
            <person name="Schaap P."/>
        </authorList>
    </citation>
    <scope>NUCLEOTIDE SEQUENCE</scope>
    <source>
        <strain evidence="9">QSvi11</strain>
    </source>
</reference>
<evidence type="ECO:0000256" key="6">
    <source>
        <dbReference type="ARBA" id="ARBA00023049"/>
    </source>
</evidence>
<dbReference type="FunFam" id="3.40.390.10:FF:000074">
    <property type="entry name" value="Metalloprotease"/>
    <property type="match status" value="1"/>
</dbReference>
<keyword evidence="4 7" id="KW-0378">Hydrolase</keyword>
<keyword evidence="5 7" id="KW-0862">Zinc</keyword>
<dbReference type="GO" id="GO:0004222">
    <property type="term" value="F:metalloendopeptidase activity"/>
    <property type="evidence" value="ECO:0007669"/>
    <property type="project" value="InterPro"/>
</dbReference>
<keyword evidence="6 7" id="KW-0482">Metalloprotease</keyword>
<dbReference type="PANTHER" id="PTHR11804:SF84">
    <property type="entry name" value="SACCHAROLYSIN"/>
    <property type="match status" value="1"/>
</dbReference>
<dbReference type="InterPro" id="IPR045090">
    <property type="entry name" value="Pept_M3A_M3B"/>
</dbReference>
<evidence type="ECO:0000256" key="3">
    <source>
        <dbReference type="ARBA" id="ARBA00022723"/>
    </source>
</evidence>
<keyword evidence="2 7" id="KW-0645">Protease</keyword>
<evidence type="ECO:0000256" key="4">
    <source>
        <dbReference type="ARBA" id="ARBA00022801"/>
    </source>
</evidence>
<keyword evidence="3 7" id="KW-0479">Metal-binding</keyword>
<dbReference type="GO" id="GO:0006508">
    <property type="term" value="P:proteolysis"/>
    <property type="evidence" value="ECO:0007669"/>
    <property type="project" value="UniProtKB-KW"/>
</dbReference>
<comment type="cofactor">
    <cofactor evidence="7">
        <name>Zn(2+)</name>
        <dbReference type="ChEBI" id="CHEBI:29105"/>
    </cofactor>
    <text evidence="7">Binds 1 zinc ion.</text>
</comment>
<dbReference type="EMBL" id="AJWJ01000085">
    <property type="protein sequence ID" value="KAF2075807.1"/>
    <property type="molecule type" value="Genomic_DNA"/>
</dbReference>
<feature type="domain" description="Peptidase M3A/M3B catalytic" evidence="8">
    <location>
        <begin position="306"/>
        <end position="756"/>
    </location>
</feature>
<comment type="similarity">
    <text evidence="1 7">Belongs to the peptidase M3 family.</text>
</comment>
<accession>A0A8J4Q0J6</accession>
<dbReference type="Gene3D" id="3.40.390.10">
    <property type="entry name" value="Collagenase (Catalytic Domain)"/>
    <property type="match status" value="1"/>
</dbReference>
<dbReference type="OrthoDB" id="534666at2759"/>
<dbReference type="Gene3D" id="1.20.1050.40">
    <property type="entry name" value="Endopeptidase. Chain P, domain 1"/>
    <property type="match status" value="1"/>
</dbReference>
<gene>
    <name evidence="9" type="ORF">CYY_002890</name>
</gene>
<dbReference type="InterPro" id="IPR024079">
    <property type="entry name" value="MetalloPept_cat_dom_sf"/>
</dbReference>
<comment type="caution">
    <text evidence="9">The sequence shown here is derived from an EMBL/GenBank/DDBJ whole genome shotgun (WGS) entry which is preliminary data.</text>
</comment>
<keyword evidence="10" id="KW-1185">Reference proteome</keyword>
<organism evidence="9 10">
    <name type="scientific">Polysphondylium violaceum</name>
    <dbReference type="NCBI Taxonomy" id="133409"/>
    <lineage>
        <taxon>Eukaryota</taxon>
        <taxon>Amoebozoa</taxon>
        <taxon>Evosea</taxon>
        <taxon>Eumycetozoa</taxon>
        <taxon>Dictyostelia</taxon>
        <taxon>Dictyosteliales</taxon>
        <taxon>Dictyosteliaceae</taxon>
        <taxon>Polysphondylium</taxon>
    </lineage>
</organism>
<protein>
    <recommendedName>
        <fullName evidence="8">Peptidase M3A/M3B catalytic domain-containing protein</fullName>
    </recommendedName>
</protein>
<dbReference type="Proteomes" id="UP000695562">
    <property type="component" value="Unassembled WGS sequence"/>
</dbReference>
<proteinExistence type="inferred from homology"/>